<feature type="domain" description="Aminoglycoside phosphotransferase" evidence="1">
    <location>
        <begin position="88"/>
        <end position="151"/>
    </location>
</feature>
<dbReference type="STRING" id="860235.AOZ06_22705"/>
<keyword evidence="3" id="KW-1185">Reference proteome</keyword>
<dbReference type="SUPFAM" id="SSF56112">
    <property type="entry name" value="Protein kinase-like (PK-like)"/>
    <property type="match status" value="1"/>
</dbReference>
<dbReference type="OrthoDB" id="4107386at2"/>
<name>A0A0N9I3K6_9PSEU</name>
<dbReference type="AlphaFoldDB" id="A0A0N9I3K6"/>
<dbReference type="Gene3D" id="3.90.1200.10">
    <property type="match status" value="1"/>
</dbReference>
<accession>A0A0N9I3K6</accession>
<organism evidence="2 3">
    <name type="scientific">Kibdelosporangium phytohabitans</name>
    <dbReference type="NCBI Taxonomy" id="860235"/>
    <lineage>
        <taxon>Bacteria</taxon>
        <taxon>Bacillati</taxon>
        <taxon>Actinomycetota</taxon>
        <taxon>Actinomycetes</taxon>
        <taxon>Pseudonocardiales</taxon>
        <taxon>Pseudonocardiaceae</taxon>
        <taxon>Kibdelosporangium</taxon>
    </lineage>
</organism>
<reference evidence="2 3" key="1">
    <citation type="submission" date="2015-07" db="EMBL/GenBank/DDBJ databases">
        <title>Genome sequencing of Kibdelosporangium phytohabitans.</title>
        <authorList>
            <person name="Qin S."/>
            <person name="Xing K."/>
        </authorList>
    </citation>
    <scope>NUCLEOTIDE SEQUENCE [LARGE SCALE GENOMIC DNA]</scope>
    <source>
        <strain evidence="2 3">KLBMP1111</strain>
    </source>
</reference>
<dbReference type="EMBL" id="CP012752">
    <property type="protein sequence ID" value="ALG09345.1"/>
    <property type="molecule type" value="Genomic_DNA"/>
</dbReference>
<gene>
    <name evidence="2" type="ORF">AOZ06_22705</name>
</gene>
<dbReference type="RefSeq" id="WP_054291249.1">
    <property type="nucleotide sequence ID" value="NZ_CP012752.1"/>
</dbReference>
<evidence type="ECO:0000313" key="2">
    <source>
        <dbReference type="EMBL" id="ALG09345.1"/>
    </source>
</evidence>
<dbReference type="InterPro" id="IPR011009">
    <property type="entry name" value="Kinase-like_dom_sf"/>
</dbReference>
<proteinExistence type="predicted"/>
<protein>
    <recommendedName>
        <fullName evidence="1">Aminoglycoside phosphotransferase domain-containing protein</fullName>
    </recommendedName>
</protein>
<dbReference type="KEGG" id="kphy:AOZ06_22705"/>
<dbReference type="Proteomes" id="UP000063699">
    <property type="component" value="Chromosome"/>
</dbReference>
<sequence length="210" mass="22668">MVAVRSKSHQVHVGTDVVVKVIDAAGHSRLSREIALVSHLPAGMTAPLLAEALDHGGFDGVAPVFAEIDRASWHGVVPNGVIKGLKAIARGAPSFARADVPVHADCHWGNWTARQGTVTALLDFEWPRFGEPMHDWFFLARFSGEHMQAAVDVITGATGIEPDCLRAAREVRAASHLVFDLGAEITRGGDPAELVAALHELVVDRVWWKK</sequence>
<evidence type="ECO:0000259" key="1">
    <source>
        <dbReference type="Pfam" id="PF01636"/>
    </source>
</evidence>
<dbReference type="Pfam" id="PF01636">
    <property type="entry name" value="APH"/>
    <property type="match status" value="1"/>
</dbReference>
<dbReference type="InterPro" id="IPR002575">
    <property type="entry name" value="Aminoglycoside_PTrfase"/>
</dbReference>
<evidence type="ECO:0000313" key="3">
    <source>
        <dbReference type="Proteomes" id="UP000063699"/>
    </source>
</evidence>